<evidence type="ECO:0000313" key="5">
    <source>
        <dbReference type="Proteomes" id="UP000070578"/>
    </source>
</evidence>
<sequence length="370" mass="41331">MILILNSNVTEQAPEYKQLMAHLATLPGIQTRVHIERGSEKSLTEIYLIGNTQSLEIEDMQNLPCVERAVRVSEEYRILGRHKDDQRPTHFEYNGVRFGQDTLNVFAGLCAVDTREHVEIMMKAVADAGQVCTRMGAYKPRTSPYAFQGHGKLCLPYVFELAGKYGIRVIAMEITHESHLNEIKEALHQTGNPTGVMLQIGTRNTQNFELLKIVGRQTEMPILLKRGFGITLDESLNAAEYLASEGNRNVVFGLRGMKTNMGDPHRNFVDFSHVPVVKRLTRMPVCIDPSHSVGSRAASPDGILDMMQVTAQGVIAGANMVLVDFHPAPPKALVDGPQAMLLKELPYFLEDLQIAREAYLKRAALRQRQV</sequence>
<keyword evidence="1" id="KW-0808">Transferase</keyword>
<gene>
    <name evidence="4" type="ORF">AWT59_2118</name>
</gene>
<feature type="domain" description="DAHP synthase ferredoxin-like" evidence="3">
    <location>
        <begin position="1"/>
        <end position="74"/>
    </location>
</feature>
<dbReference type="Proteomes" id="UP000070578">
    <property type="component" value="Unassembled WGS sequence"/>
</dbReference>
<dbReference type="InterPro" id="IPR052899">
    <property type="entry name" value="Class-I_DAHP_synthase"/>
</dbReference>
<proteinExistence type="predicted"/>
<protein>
    <submittedName>
        <fullName evidence="4">DAHP synthetase I/KDSA</fullName>
    </submittedName>
</protein>
<dbReference type="SUPFAM" id="SSF51569">
    <property type="entry name" value="Aldolase"/>
    <property type="match status" value="1"/>
</dbReference>
<evidence type="ECO:0000259" key="2">
    <source>
        <dbReference type="Pfam" id="PF00793"/>
    </source>
</evidence>
<reference evidence="4 5" key="2">
    <citation type="submission" date="2016-03" db="EMBL/GenBank/DDBJ databases">
        <title>New uncultured bacterium of the family Gallionellaceae from acid mine drainage: description and reconstruction of genome based on metagenomic analysis of microbial community.</title>
        <authorList>
            <person name="Kadnikov V."/>
            <person name="Ivasenko D."/>
            <person name="Beletsky A."/>
            <person name="Mardanov A."/>
            <person name="Danilova E."/>
            <person name="Pimenov N."/>
            <person name="Karnachuk O."/>
            <person name="Ravin N."/>
        </authorList>
    </citation>
    <scope>NUCLEOTIDE SEQUENCE [LARGE SCALE GENOMIC DNA]</scope>
    <source>
        <strain evidence="4">ShG14-8</strain>
    </source>
</reference>
<dbReference type="EMBL" id="LSLI01000058">
    <property type="protein sequence ID" value="KXS31742.1"/>
    <property type="molecule type" value="Genomic_DNA"/>
</dbReference>
<dbReference type="GO" id="GO:0016740">
    <property type="term" value="F:transferase activity"/>
    <property type="evidence" value="ECO:0007669"/>
    <property type="project" value="UniProtKB-KW"/>
</dbReference>
<dbReference type="PATRIC" id="fig|1796491.3.peg.2313"/>
<organism evidence="4 5">
    <name type="scientific">Candidatus Gallionella acididurans</name>
    <dbReference type="NCBI Taxonomy" id="1796491"/>
    <lineage>
        <taxon>Bacteria</taxon>
        <taxon>Pseudomonadati</taxon>
        <taxon>Pseudomonadota</taxon>
        <taxon>Betaproteobacteria</taxon>
        <taxon>Nitrosomonadales</taxon>
        <taxon>Gallionellaceae</taxon>
        <taxon>Gallionella</taxon>
    </lineage>
</organism>
<dbReference type="Pfam" id="PF18152">
    <property type="entry name" value="DAHP_snth_FXD"/>
    <property type="match status" value="1"/>
</dbReference>
<dbReference type="Pfam" id="PF00793">
    <property type="entry name" value="DAHP_synth_1"/>
    <property type="match status" value="1"/>
</dbReference>
<dbReference type="PANTHER" id="PTHR43018">
    <property type="entry name" value="PHOSPHO-2-DEHYDRO-3-DEOXYHEPTONATE ALDOLASE"/>
    <property type="match status" value="1"/>
</dbReference>
<name>A0A139BRY7_9PROT</name>
<evidence type="ECO:0000259" key="3">
    <source>
        <dbReference type="Pfam" id="PF18152"/>
    </source>
</evidence>
<dbReference type="AlphaFoldDB" id="A0A139BRY7"/>
<dbReference type="Gene3D" id="3.20.20.70">
    <property type="entry name" value="Aldolase class I"/>
    <property type="match status" value="1"/>
</dbReference>
<feature type="domain" description="DAHP synthetase I/KDSA" evidence="2">
    <location>
        <begin position="95"/>
        <end position="351"/>
    </location>
</feature>
<dbReference type="InterPro" id="IPR006218">
    <property type="entry name" value="DAHP1/KDSA"/>
</dbReference>
<evidence type="ECO:0000313" key="4">
    <source>
        <dbReference type="EMBL" id="KXS31742.1"/>
    </source>
</evidence>
<dbReference type="PANTHER" id="PTHR43018:SF1">
    <property type="entry name" value="PROTEIN AROA(G)"/>
    <property type="match status" value="1"/>
</dbReference>
<dbReference type="InterPro" id="IPR041071">
    <property type="entry name" value="DAHP_snth_FXD"/>
</dbReference>
<accession>A0A139BRY7</accession>
<dbReference type="Gene3D" id="3.30.70.1140">
    <property type="entry name" value="Phospho-2-dehydro-3-deoxyheptonate aldolase, domain 1"/>
    <property type="match status" value="1"/>
</dbReference>
<comment type="caution">
    <text evidence="4">The sequence shown here is derived from an EMBL/GenBank/DDBJ whole genome shotgun (WGS) entry which is preliminary data.</text>
</comment>
<evidence type="ECO:0000256" key="1">
    <source>
        <dbReference type="ARBA" id="ARBA00022679"/>
    </source>
</evidence>
<reference evidence="4 5" key="1">
    <citation type="submission" date="2016-02" db="EMBL/GenBank/DDBJ databases">
        <authorList>
            <person name="Wen L."/>
            <person name="He K."/>
            <person name="Yang H."/>
        </authorList>
    </citation>
    <scope>NUCLEOTIDE SEQUENCE [LARGE SCALE GENOMIC DNA]</scope>
    <source>
        <strain evidence="4">ShG14-8</strain>
    </source>
</reference>
<dbReference type="InterPro" id="IPR013785">
    <property type="entry name" value="Aldolase_TIM"/>
</dbReference>